<evidence type="ECO:0000313" key="2">
    <source>
        <dbReference type="Proteomes" id="UP001162992"/>
    </source>
</evidence>
<keyword evidence="2" id="KW-1185">Reference proteome</keyword>
<gene>
    <name evidence="1" type="ORF">O6H91_05G129400</name>
</gene>
<evidence type="ECO:0000313" key="1">
    <source>
        <dbReference type="EMBL" id="KAJ7557509.1"/>
    </source>
</evidence>
<name>A0ACC2DTD2_DIPCM</name>
<sequence>MVTDSYLHTLVLTRETSVNPTVAHTPQRLTPVHDEFVPHSLVWADRPDHQLRKIQTVVGRGYSTITGIGGPMHLRAEAHTDVTQTVTTNISCGGLPVHCDPSSPRYIYGSTHADILLILVYHEEATSCPSCSILNPHSRHVVYKFRYINVSRLF</sequence>
<accession>A0ACC2DTD2</accession>
<organism evidence="1 2">
    <name type="scientific">Diphasiastrum complanatum</name>
    <name type="common">Issler's clubmoss</name>
    <name type="synonym">Lycopodium complanatum</name>
    <dbReference type="NCBI Taxonomy" id="34168"/>
    <lineage>
        <taxon>Eukaryota</taxon>
        <taxon>Viridiplantae</taxon>
        <taxon>Streptophyta</taxon>
        <taxon>Embryophyta</taxon>
        <taxon>Tracheophyta</taxon>
        <taxon>Lycopodiopsida</taxon>
        <taxon>Lycopodiales</taxon>
        <taxon>Lycopodiaceae</taxon>
        <taxon>Lycopodioideae</taxon>
        <taxon>Diphasiastrum</taxon>
    </lineage>
</organism>
<reference evidence="2" key="1">
    <citation type="journal article" date="2024" name="Proc. Natl. Acad. Sci. U.S.A.">
        <title>Extraordinary preservation of gene collinearity over three hundred million years revealed in homosporous lycophytes.</title>
        <authorList>
            <person name="Li C."/>
            <person name="Wickell D."/>
            <person name="Kuo L.Y."/>
            <person name="Chen X."/>
            <person name="Nie B."/>
            <person name="Liao X."/>
            <person name="Peng D."/>
            <person name="Ji J."/>
            <person name="Jenkins J."/>
            <person name="Williams M."/>
            <person name="Shu S."/>
            <person name="Plott C."/>
            <person name="Barry K."/>
            <person name="Rajasekar S."/>
            <person name="Grimwood J."/>
            <person name="Han X."/>
            <person name="Sun S."/>
            <person name="Hou Z."/>
            <person name="He W."/>
            <person name="Dai G."/>
            <person name="Sun C."/>
            <person name="Schmutz J."/>
            <person name="Leebens-Mack J.H."/>
            <person name="Li F.W."/>
            <person name="Wang L."/>
        </authorList>
    </citation>
    <scope>NUCLEOTIDE SEQUENCE [LARGE SCALE GENOMIC DNA]</scope>
    <source>
        <strain evidence="2">cv. PW_Plant_1</strain>
    </source>
</reference>
<dbReference type="Proteomes" id="UP001162992">
    <property type="component" value="Chromosome 5"/>
</dbReference>
<protein>
    <submittedName>
        <fullName evidence="1">Uncharacterized protein</fullName>
    </submittedName>
</protein>
<dbReference type="EMBL" id="CM055096">
    <property type="protein sequence ID" value="KAJ7557509.1"/>
    <property type="molecule type" value="Genomic_DNA"/>
</dbReference>
<proteinExistence type="predicted"/>
<comment type="caution">
    <text evidence="1">The sequence shown here is derived from an EMBL/GenBank/DDBJ whole genome shotgun (WGS) entry which is preliminary data.</text>
</comment>